<evidence type="ECO:0000313" key="1">
    <source>
        <dbReference type="EMBL" id="CAD8151900.1"/>
    </source>
</evidence>
<dbReference type="EMBL" id="CAJJDP010000025">
    <property type="protein sequence ID" value="CAD8151904.1"/>
    <property type="molecule type" value="Genomic_DNA"/>
</dbReference>
<keyword evidence="3" id="KW-1185">Reference proteome</keyword>
<proteinExistence type="predicted"/>
<dbReference type="EMBL" id="CAJJDP010000025">
    <property type="protein sequence ID" value="CAD8151900.1"/>
    <property type="molecule type" value="Genomic_DNA"/>
</dbReference>
<protein>
    <submittedName>
        <fullName evidence="1">Uncharacterized protein</fullName>
    </submittedName>
</protein>
<evidence type="ECO:0000313" key="2">
    <source>
        <dbReference type="EMBL" id="CAD8151904.1"/>
    </source>
</evidence>
<comment type="caution">
    <text evidence="1">The sequence shown here is derived from an EMBL/GenBank/DDBJ whole genome shotgun (WGS) entry which is preliminary data.</text>
</comment>
<accession>A0A8S1TI44</accession>
<name>A0A8S1TI44_PAROT</name>
<sequence>MNFAPSKNFALKWNSLLSFEIIITEDQPTNPNSVHNLKISITFIFQQEERNLNQLRYDTEPTILKYASQSKSISRLFKLMADLIFGNLYHSSIHQKQCSFLYPQQGQQRKG</sequence>
<reference evidence="1" key="1">
    <citation type="submission" date="2021-01" db="EMBL/GenBank/DDBJ databases">
        <authorList>
            <consortium name="Genoscope - CEA"/>
            <person name="William W."/>
        </authorList>
    </citation>
    <scope>NUCLEOTIDE SEQUENCE</scope>
</reference>
<dbReference type="Proteomes" id="UP000683925">
    <property type="component" value="Unassembled WGS sequence"/>
</dbReference>
<dbReference type="AlphaFoldDB" id="A0A8S1TI44"/>
<evidence type="ECO:0000313" key="3">
    <source>
        <dbReference type="Proteomes" id="UP000683925"/>
    </source>
</evidence>
<organism evidence="1 3">
    <name type="scientific">Paramecium octaurelia</name>
    <dbReference type="NCBI Taxonomy" id="43137"/>
    <lineage>
        <taxon>Eukaryota</taxon>
        <taxon>Sar</taxon>
        <taxon>Alveolata</taxon>
        <taxon>Ciliophora</taxon>
        <taxon>Intramacronucleata</taxon>
        <taxon>Oligohymenophorea</taxon>
        <taxon>Peniculida</taxon>
        <taxon>Parameciidae</taxon>
        <taxon>Paramecium</taxon>
    </lineage>
</organism>
<gene>
    <name evidence="1" type="ORF">POCTA_138.1.T0250342</name>
    <name evidence="2" type="ORF">POCTA_138.1.T0250344</name>
</gene>